<dbReference type="EMBL" id="GGEC01013269">
    <property type="protein sequence ID" value="MBW93752.1"/>
    <property type="molecule type" value="Transcribed_RNA"/>
</dbReference>
<sequence>MLRRRHLLPRSSDTANITRLRTGLRRNKAASFHDLRPPHRAVFGNTTPTKTPATAARQLLQ</sequence>
<dbReference type="EMBL" id="GGEC01013270">
    <property type="protein sequence ID" value="MBW93753.1"/>
    <property type="molecule type" value="Transcribed_RNA"/>
</dbReference>
<accession>A0A2P2JJT9</accession>
<dbReference type="AlphaFoldDB" id="A0A2P2JJT9"/>
<evidence type="ECO:0000313" key="3">
    <source>
        <dbReference type="EMBL" id="MBW93753.1"/>
    </source>
</evidence>
<organism evidence="2">
    <name type="scientific">Rhizophora mucronata</name>
    <name type="common">Asiatic mangrove</name>
    <dbReference type="NCBI Taxonomy" id="61149"/>
    <lineage>
        <taxon>Eukaryota</taxon>
        <taxon>Viridiplantae</taxon>
        <taxon>Streptophyta</taxon>
        <taxon>Embryophyta</taxon>
        <taxon>Tracheophyta</taxon>
        <taxon>Spermatophyta</taxon>
        <taxon>Magnoliopsida</taxon>
        <taxon>eudicotyledons</taxon>
        <taxon>Gunneridae</taxon>
        <taxon>Pentapetalae</taxon>
        <taxon>rosids</taxon>
        <taxon>fabids</taxon>
        <taxon>Malpighiales</taxon>
        <taxon>Rhizophoraceae</taxon>
        <taxon>Rhizophora</taxon>
    </lineage>
</organism>
<dbReference type="EMBL" id="GGEC01013267">
    <property type="protein sequence ID" value="MBW93750.1"/>
    <property type="molecule type" value="Transcribed_RNA"/>
</dbReference>
<name>A0A2P2JJT9_RHIMU</name>
<proteinExistence type="predicted"/>
<feature type="compositionally biased region" description="Low complexity" evidence="1">
    <location>
        <begin position="46"/>
        <end position="61"/>
    </location>
</feature>
<feature type="region of interest" description="Disordered" evidence="1">
    <location>
        <begin position="31"/>
        <end position="61"/>
    </location>
</feature>
<evidence type="ECO:0000256" key="1">
    <source>
        <dbReference type="SAM" id="MobiDB-lite"/>
    </source>
</evidence>
<protein>
    <submittedName>
        <fullName evidence="3">Uncharacterized protein MANES_04G163300</fullName>
    </submittedName>
</protein>
<reference evidence="2" key="1">
    <citation type="submission" date="2018-02" db="EMBL/GenBank/DDBJ databases">
        <title>Rhizophora mucronata_Transcriptome.</title>
        <authorList>
            <person name="Meera S.P."/>
            <person name="Sreeshan A."/>
            <person name="Augustine A."/>
        </authorList>
    </citation>
    <scope>NUCLEOTIDE SEQUENCE</scope>
    <source>
        <tissue evidence="2">Leaf</tissue>
    </source>
</reference>
<evidence type="ECO:0000313" key="2">
    <source>
        <dbReference type="EMBL" id="MBW93752.1"/>
    </source>
</evidence>